<evidence type="ECO:0000313" key="3">
    <source>
        <dbReference type="Proteomes" id="UP000011693"/>
    </source>
</evidence>
<dbReference type="Proteomes" id="UP000011693">
    <property type="component" value="Unassembled WGS sequence"/>
</dbReference>
<keyword evidence="2" id="KW-0378">Hydrolase</keyword>
<dbReference type="GO" id="GO:0047617">
    <property type="term" value="F:fatty acyl-CoA hydrolase activity"/>
    <property type="evidence" value="ECO:0007669"/>
    <property type="project" value="TreeGrafter"/>
</dbReference>
<feature type="domain" description="BAAT/Acyl-CoA thioester hydrolase C-terminal" evidence="1">
    <location>
        <begin position="62"/>
        <end position="282"/>
    </location>
</feature>
<protein>
    <submittedName>
        <fullName evidence="2">Alpha/beta fold family hydrolase</fullName>
    </submittedName>
</protein>
<dbReference type="RefSeq" id="WP_006167353.1">
    <property type="nucleotide sequence ID" value="NZ_AOIN01000056.1"/>
</dbReference>
<sequence>MSGRLYLGLGEGPHPGVLVLHGGGGARGYEQTYAALLAEHGYTVLCVEYFGASGIRDTLLEVPLEEFGNAADWLLQHPEVVGDQVGVIGFSRGGEASLLTGSHFDTVGAVIAYVPSCYVWPAPSWMDGVGEDQPTWTLKGNPLTHLPIDSYVYEEDGIDEPLGVKEPNAPTLALERSTETEKEQAAIPVEEIDGPVLLISGGNDTVWPSALLANRAADRLDAHDHPWRFEHLSFSEAGHAIRVPYRFDETDDPTTHHQFGGTNKANAQASAAAWWKALEFLGRGHTARDRERNRQSH</sequence>
<dbReference type="InterPro" id="IPR014940">
    <property type="entry name" value="BAAT_C"/>
</dbReference>
<dbReference type="STRING" id="1227492.C482_09712"/>
<proteinExistence type="predicted"/>
<comment type="caution">
    <text evidence="2">The sequence shown here is derived from an EMBL/GenBank/DDBJ whole genome shotgun (WGS) entry which is preliminary data.</text>
</comment>
<accession>M0AP76</accession>
<dbReference type="AlphaFoldDB" id="M0AP76"/>
<dbReference type="SUPFAM" id="SSF53474">
    <property type="entry name" value="alpha/beta-Hydrolases"/>
    <property type="match status" value="1"/>
</dbReference>
<dbReference type="Pfam" id="PF08840">
    <property type="entry name" value="BAAT_C"/>
    <property type="match status" value="1"/>
</dbReference>
<organism evidence="2 3">
    <name type="scientific">Natrialba chahannaoensis JCM 10990</name>
    <dbReference type="NCBI Taxonomy" id="1227492"/>
    <lineage>
        <taxon>Archaea</taxon>
        <taxon>Methanobacteriati</taxon>
        <taxon>Methanobacteriota</taxon>
        <taxon>Stenosarchaea group</taxon>
        <taxon>Halobacteria</taxon>
        <taxon>Halobacteriales</taxon>
        <taxon>Natrialbaceae</taxon>
        <taxon>Natrialba</taxon>
    </lineage>
</organism>
<keyword evidence="3" id="KW-1185">Reference proteome</keyword>
<dbReference type="PANTHER" id="PTHR10824:SF4">
    <property type="entry name" value="ACYL-COENZYME A THIOESTERASE 1-LIKE"/>
    <property type="match status" value="1"/>
</dbReference>
<dbReference type="PANTHER" id="PTHR10824">
    <property type="entry name" value="ACYL-COENZYME A THIOESTERASE-RELATED"/>
    <property type="match status" value="1"/>
</dbReference>
<evidence type="ECO:0000313" key="2">
    <source>
        <dbReference type="EMBL" id="ELY99752.1"/>
    </source>
</evidence>
<dbReference type="Gene3D" id="3.40.50.1820">
    <property type="entry name" value="alpha/beta hydrolase"/>
    <property type="match status" value="1"/>
</dbReference>
<gene>
    <name evidence="2" type="ORF">C482_09712</name>
</gene>
<dbReference type="OrthoDB" id="205226at2157"/>
<evidence type="ECO:0000259" key="1">
    <source>
        <dbReference type="Pfam" id="PF08840"/>
    </source>
</evidence>
<reference evidence="2 3" key="1">
    <citation type="journal article" date="2014" name="PLoS Genet.">
        <title>Phylogenetically driven sequencing of extremely halophilic archaea reveals strategies for static and dynamic osmo-response.</title>
        <authorList>
            <person name="Becker E.A."/>
            <person name="Seitzer P.M."/>
            <person name="Tritt A."/>
            <person name="Larsen D."/>
            <person name="Krusor M."/>
            <person name="Yao A.I."/>
            <person name="Wu D."/>
            <person name="Madern D."/>
            <person name="Eisen J.A."/>
            <person name="Darling A.E."/>
            <person name="Facciotti M.T."/>
        </authorList>
    </citation>
    <scope>NUCLEOTIDE SEQUENCE [LARGE SCALE GENOMIC DNA]</scope>
    <source>
        <strain evidence="2 3">JCM 10990</strain>
    </source>
</reference>
<dbReference type="InterPro" id="IPR029058">
    <property type="entry name" value="AB_hydrolase_fold"/>
</dbReference>
<dbReference type="GO" id="GO:0006637">
    <property type="term" value="P:acyl-CoA metabolic process"/>
    <property type="evidence" value="ECO:0007669"/>
    <property type="project" value="TreeGrafter"/>
</dbReference>
<dbReference type="GO" id="GO:0006631">
    <property type="term" value="P:fatty acid metabolic process"/>
    <property type="evidence" value="ECO:0007669"/>
    <property type="project" value="TreeGrafter"/>
</dbReference>
<name>M0AP76_9EURY</name>
<dbReference type="EMBL" id="AOIN01000056">
    <property type="protein sequence ID" value="ELY99752.1"/>
    <property type="molecule type" value="Genomic_DNA"/>
</dbReference>